<dbReference type="PANTHER" id="PTHR43245:SF51">
    <property type="entry name" value="SHORT CHAIN DEHYDROGENASE_REDUCTASE FAMILY 42E, MEMBER 2"/>
    <property type="match status" value="1"/>
</dbReference>
<dbReference type="FunFam" id="3.40.50.720:FF:000346">
    <property type="entry name" value="C-3 sterol dehydrogenase/C-4 decarboxylase"/>
    <property type="match status" value="1"/>
</dbReference>
<dbReference type="InterPro" id="IPR036291">
    <property type="entry name" value="NAD(P)-bd_dom_sf"/>
</dbReference>
<dbReference type="InParanoid" id="A0A5J5EWZ9"/>
<keyword evidence="19" id="KW-1185">Reference proteome</keyword>
<dbReference type="Proteomes" id="UP000326924">
    <property type="component" value="Unassembled WGS sequence"/>
</dbReference>
<evidence type="ECO:0000256" key="2">
    <source>
        <dbReference type="ARBA" id="ARBA00009219"/>
    </source>
</evidence>
<protein>
    <recommendedName>
        <fullName evidence="12">Sterol-4-alpha-carboxylate 3-dehydrogenase ERG26, decarboxylating</fullName>
    </recommendedName>
    <alternativeName>
        <fullName evidence="15 16">C-3 Sterol dehydrogenase ERG26</fullName>
    </alternativeName>
    <alternativeName>
        <fullName evidence="13 14">C-4 decarboxylase ERG26</fullName>
    </alternativeName>
    <alternativeName>
        <fullName evidence="11">Sterol-4-alpha-carboxylate 3-dehydrogenase erg26, decarboxylating</fullName>
    </alternativeName>
</protein>
<evidence type="ECO:0000256" key="8">
    <source>
        <dbReference type="ARBA" id="ARBA00023098"/>
    </source>
</evidence>
<dbReference type="FunCoup" id="A0A5J5EWZ9">
    <property type="interactions" value="418"/>
</dbReference>
<gene>
    <name evidence="18" type="ORF">FN846DRAFT_950903</name>
</gene>
<organism evidence="18 19">
    <name type="scientific">Sphaerosporella brunnea</name>
    <dbReference type="NCBI Taxonomy" id="1250544"/>
    <lineage>
        <taxon>Eukaryota</taxon>
        <taxon>Fungi</taxon>
        <taxon>Dikarya</taxon>
        <taxon>Ascomycota</taxon>
        <taxon>Pezizomycotina</taxon>
        <taxon>Pezizomycetes</taxon>
        <taxon>Pezizales</taxon>
        <taxon>Pyronemataceae</taxon>
        <taxon>Sphaerosporella</taxon>
    </lineage>
</organism>
<evidence type="ECO:0000256" key="3">
    <source>
        <dbReference type="ARBA" id="ARBA00022516"/>
    </source>
</evidence>
<keyword evidence="6" id="KW-0560">Oxidoreductase</keyword>
<evidence type="ECO:0000259" key="17">
    <source>
        <dbReference type="Pfam" id="PF01073"/>
    </source>
</evidence>
<keyword evidence="7" id="KW-0520">NAD</keyword>
<keyword evidence="8" id="KW-0443">Lipid metabolism</keyword>
<dbReference type="InterPro" id="IPR002225">
    <property type="entry name" value="3Beta_OHSteriod_DH/Estase"/>
</dbReference>
<comment type="subunit">
    <text evidence="10">Heterotetramer of ERG25, ERG26, ERG27 and ERG28. ERG28 acts as a scaffold to tether ERG27 and other 4,4-demethylation-related enzymes, forming a demethylation enzyme complex, in the endoplasmic reticulum.</text>
</comment>
<keyword evidence="3" id="KW-0444">Lipid biosynthesis</keyword>
<evidence type="ECO:0000256" key="6">
    <source>
        <dbReference type="ARBA" id="ARBA00023002"/>
    </source>
</evidence>
<evidence type="ECO:0000256" key="14">
    <source>
        <dbReference type="ARBA" id="ARBA00081397"/>
    </source>
</evidence>
<accession>A0A5J5EWZ9</accession>
<keyword evidence="9" id="KW-0472">Membrane</keyword>
<keyword evidence="5" id="KW-0752">Steroid biosynthesis</keyword>
<evidence type="ECO:0000256" key="4">
    <source>
        <dbReference type="ARBA" id="ARBA00022824"/>
    </source>
</evidence>
<dbReference type="GO" id="GO:0006696">
    <property type="term" value="P:ergosterol biosynthetic process"/>
    <property type="evidence" value="ECO:0007669"/>
    <property type="project" value="UniProtKB-ARBA"/>
</dbReference>
<feature type="domain" description="3-beta hydroxysteroid dehydrogenase/isomerase" evidence="17">
    <location>
        <begin position="16"/>
        <end position="272"/>
    </location>
</feature>
<evidence type="ECO:0000313" key="18">
    <source>
        <dbReference type="EMBL" id="KAA8905338.1"/>
    </source>
</evidence>
<evidence type="ECO:0000256" key="13">
    <source>
        <dbReference type="ARBA" id="ARBA00081267"/>
    </source>
</evidence>
<comment type="caution">
    <text evidence="18">The sequence shown here is derived from an EMBL/GenBank/DDBJ whole genome shotgun (WGS) entry which is preliminary data.</text>
</comment>
<dbReference type="GO" id="GO:0005789">
    <property type="term" value="C:endoplasmic reticulum membrane"/>
    <property type="evidence" value="ECO:0007669"/>
    <property type="project" value="UniProtKB-SubCell"/>
</dbReference>
<dbReference type="Gene3D" id="3.40.50.720">
    <property type="entry name" value="NAD(P)-binding Rossmann-like Domain"/>
    <property type="match status" value="1"/>
</dbReference>
<evidence type="ECO:0000256" key="12">
    <source>
        <dbReference type="ARBA" id="ARBA00067985"/>
    </source>
</evidence>
<evidence type="ECO:0000313" key="19">
    <source>
        <dbReference type="Proteomes" id="UP000326924"/>
    </source>
</evidence>
<dbReference type="EMBL" id="VXIS01000100">
    <property type="protein sequence ID" value="KAA8905338.1"/>
    <property type="molecule type" value="Genomic_DNA"/>
</dbReference>
<evidence type="ECO:0000256" key="7">
    <source>
        <dbReference type="ARBA" id="ARBA00023027"/>
    </source>
</evidence>
<dbReference type="SUPFAM" id="SSF51735">
    <property type="entry name" value="NAD(P)-binding Rossmann-fold domains"/>
    <property type="match status" value="1"/>
</dbReference>
<dbReference type="OrthoDB" id="10058185at2759"/>
<reference evidence="18 19" key="1">
    <citation type="submission" date="2019-09" db="EMBL/GenBank/DDBJ databases">
        <title>Draft genome of the ectomycorrhizal ascomycete Sphaerosporella brunnea.</title>
        <authorList>
            <consortium name="DOE Joint Genome Institute"/>
            <person name="Benucci G.M."/>
            <person name="Marozzi G."/>
            <person name="Antonielli L."/>
            <person name="Sanchez S."/>
            <person name="Marco P."/>
            <person name="Wang X."/>
            <person name="Falini L.B."/>
            <person name="Barry K."/>
            <person name="Haridas S."/>
            <person name="Lipzen A."/>
            <person name="Labutti K."/>
            <person name="Grigoriev I.V."/>
            <person name="Murat C."/>
            <person name="Martin F."/>
            <person name="Albertini E."/>
            <person name="Donnini D."/>
            <person name="Bonito G."/>
        </authorList>
    </citation>
    <scope>NUCLEOTIDE SEQUENCE [LARGE SCALE GENOMIC DNA]</scope>
    <source>
        <strain evidence="18 19">Sb_GMNB300</strain>
    </source>
</reference>
<evidence type="ECO:0000256" key="1">
    <source>
        <dbReference type="ARBA" id="ARBA00004406"/>
    </source>
</evidence>
<evidence type="ECO:0000256" key="5">
    <source>
        <dbReference type="ARBA" id="ARBA00022955"/>
    </source>
</evidence>
<comment type="subcellular location">
    <subcellularLocation>
        <location evidence="1">Endoplasmic reticulum membrane</location>
        <topology evidence="1">Peripheral membrane protein</topology>
    </subcellularLocation>
</comment>
<dbReference type="Pfam" id="PF01073">
    <property type="entry name" value="3Beta_HSD"/>
    <property type="match status" value="1"/>
</dbReference>
<proteinExistence type="inferred from homology"/>
<evidence type="ECO:0000256" key="10">
    <source>
        <dbReference type="ARBA" id="ARBA00046995"/>
    </source>
</evidence>
<evidence type="ECO:0000256" key="16">
    <source>
        <dbReference type="ARBA" id="ARBA00082106"/>
    </source>
</evidence>
<dbReference type="InterPro" id="IPR050177">
    <property type="entry name" value="Lipid_A_modif_metabolic_enz"/>
</dbReference>
<evidence type="ECO:0000256" key="9">
    <source>
        <dbReference type="ARBA" id="ARBA00023136"/>
    </source>
</evidence>
<sequence length="364" mass="40409">MTSDQATPAVSLKSVLVIGGCGFLGHHVVKILREHHPETVISVLDLRTNVNRFPGINYYDGDITSRASVDFVLAKEKPETVIDTVSPVHGLGKEVYFKVNVEGTRICLEASRDAGVKAFVWTSSASVLFDGESDVVNVNETAPIPTKALDPYTETKAIGEEMVLKANREGGMLTCALRLSGLFGEGDRQLLPGMLQVLANGQTKFQIGDNTNLFDFTYIGNSAYAHILAAEKLVALDAAKTPKSESTVDGETFIITNGEPVYFWDFPRAVWALRNHYPSYYLKMPREVGVALAGAAETFAWLMGKEPGFTRFRVKFSCWNRYFDIRKAKSLLGYKPLWSLQEGLVRSLQWLEEEVQKQDEKKGQ</sequence>
<dbReference type="AlphaFoldDB" id="A0A5J5EWZ9"/>
<evidence type="ECO:0000256" key="11">
    <source>
        <dbReference type="ARBA" id="ARBA00067470"/>
    </source>
</evidence>
<keyword evidence="4" id="KW-0256">Endoplasmic reticulum</keyword>
<evidence type="ECO:0000256" key="15">
    <source>
        <dbReference type="ARBA" id="ARBA00081452"/>
    </source>
</evidence>
<name>A0A5J5EWZ9_9PEZI</name>
<dbReference type="GO" id="GO:0000252">
    <property type="term" value="F:3-beta-hydroxysteroid dehydrogenase [NAD(P)+]/C4-decarboxylase activity"/>
    <property type="evidence" value="ECO:0007669"/>
    <property type="project" value="UniProtKB-ARBA"/>
</dbReference>
<dbReference type="PANTHER" id="PTHR43245">
    <property type="entry name" value="BIFUNCTIONAL POLYMYXIN RESISTANCE PROTEIN ARNA"/>
    <property type="match status" value="1"/>
</dbReference>
<comment type="similarity">
    <text evidence="2">Belongs to the 3-beta-HSD family.</text>
</comment>